<dbReference type="EMBL" id="BGPR01007811">
    <property type="protein sequence ID" value="GBN29710.1"/>
    <property type="molecule type" value="Genomic_DNA"/>
</dbReference>
<evidence type="ECO:0000256" key="1">
    <source>
        <dbReference type="SAM" id="Phobius"/>
    </source>
</evidence>
<feature type="transmembrane region" description="Helical" evidence="1">
    <location>
        <begin position="20"/>
        <end position="45"/>
    </location>
</feature>
<dbReference type="PANTHER" id="PTHR10492">
    <property type="match status" value="1"/>
</dbReference>
<gene>
    <name evidence="2" type="ORF">AVEN_51382_1</name>
</gene>
<name>A0A4Y2MTK6_ARAVE</name>
<keyword evidence="3" id="KW-1185">Reference proteome</keyword>
<dbReference type="AlphaFoldDB" id="A0A4Y2MTK6"/>
<comment type="caution">
    <text evidence="2">The sequence shown here is derived from an EMBL/GenBank/DDBJ whole genome shotgun (WGS) entry which is preliminary data.</text>
</comment>
<keyword evidence="1" id="KW-1133">Transmembrane helix</keyword>
<dbReference type="PANTHER" id="PTHR10492:SF57">
    <property type="entry name" value="ATP-DEPENDENT DNA HELICASE"/>
    <property type="match status" value="1"/>
</dbReference>
<reference evidence="2 3" key="1">
    <citation type="journal article" date="2019" name="Sci. Rep.">
        <title>Orb-weaving spider Araneus ventricosus genome elucidates the spidroin gene catalogue.</title>
        <authorList>
            <person name="Kono N."/>
            <person name="Nakamura H."/>
            <person name="Ohtoshi R."/>
            <person name="Moran D.A.P."/>
            <person name="Shinohara A."/>
            <person name="Yoshida Y."/>
            <person name="Fujiwara M."/>
            <person name="Mori M."/>
            <person name="Tomita M."/>
            <person name="Arakawa K."/>
        </authorList>
    </citation>
    <scope>NUCLEOTIDE SEQUENCE [LARGE SCALE GENOMIC DNA]</scope>
</reference>
<sequence length="173" mass="19606">MYVLLSSHEPLNPEASSGIFAHLGVLAEGISTPAVCTSCILLRCVCNRTEYRRRSSQDGGFTTNITFRGLEVSVDNTWIVPYCPLLRNIFNAHINIECCNSVKSIKYVCKYVNKGSDTAAFEFTRGENDLNEFQQYQMGRSISSNEVVWRIFNFPIHERHPTMIHLSVHLENG</sequence>
<organism evidence="2 3">
    <name type="scientific">Araneus ventricosus</name>
    <name type="common">Orbweaver spider</name>
    <name type="synonym">Epeira ventricosa</name>
    <dbReference type="NCBI Taxonomy" id="182803"/>
    <lineage>
        <taxon>Eukaryota</taxon>
        <taxon>Metazoa</taxon>
        <taxon>Ecdysozoa</taxon>
        <taxon>Arthropoda</taxon>
        <taxon>Chelicerata</taxon>
        <taxon>Arachnida</taxon>
        <taxon>Araneae</taxon>
        <taxon>Araneomorphae</taxon>
        <taxon>Entelegynae</taxon>
        <taxon>Araneoidea</taxon>
        <taxon>Araneidae</taxon>
        <taxon>Araneus</taxon>
    </lineage>
</organism>
<proteinExistence type="predicted"/>
<evidence type="ECO:0000313" key="2">
    <source>
        <dbReference type="EMBL" id="GBN29710.1"/>
    </source>
</evidence>
<accession>A0A4Y2MTK6</accession>
<evidence type="ECO:0000313" key="3">
    <source>
        <dbReference type="Proteomes" id="UP000499080"/>
    </source>
</evidence>
<keyword evidence="1" id="KW-0812">Transmembrane</keyword>
<protein>
    <submittedName>
        <fullName evidence="2">Uncharacterized protein</fullName>
    </submittedName>
</protein>
<keyword evidence="1" id="KW-0472">Membrane</keyword>
<dbReference type="OrthoDB" id="6425749at2759"/>
<dbReference type="Proteomes" id="UP000499080">
    <property type="component" value="Unassembled WGS sequence"/>
</dbReference>